<keyword evidence="10" id="KW-0660">Purine salvage</keyword>
<dbReference type="CDD" id="cd06223">
    <property type="entry name" value="PRTases_typeI"/>
    <property type="match status" value="1"/>
</dbReference>
<evidence type="ECO:0000256" key="6">
    <source>
        <dbReference type="ARBA" id="ARBA00011893"/>
    </source>
</evidence>
<evidence type="ECO:0000256" key="3">
    <source>
        <dbReference type="ARBA" id="ARBA00004659"/>
    </source>
</evidence>
<dbReference type="EMBL" id="PQIB02000013">
    <property type="protein sequence ID" value="RLM75431.1"/>
    <property type="molecule type" value="Genomic_DNA"/>
</dbReference>
<dbReference type="InterPro" id="IPR029057">
    <property type="entry name" value="PRTase-like"/>
</dbReference>
<dbReference type="OrthoDB" id="363185at2759"/>
<evidence type="ECO:0000256" key="8">
    <source>
        <dbReference type="ARBA" id="ARBA00022676"/>
    </source>
</evidence>
<dbReference type="PANTHER" id="PTHR11776:SF11">
    <property type="entry name" value="OS04G0504000 PROTEIN"/>
    <property type="match status" value="1"/>
</dbReference>
<keyword evidence="13" id="KW-1185">Reference proteome</keyword>
<dbReference type="GO" id="GO:0006166">
    <property type="term" value="P:purine ribonucleoside salvage"/>
    <property type="evidence" value="ECO:0007669"/>
    <property type="project" value="UniProtKB-KW"/>
</dbReference>
<dbReference type="Gene3D" id="3.40.50.2020">
    <property type="match status" value="1"/>
</dbReference>
<evidence type="ECO:0000256" key="10">
    <source>
        <dbReference type="ARBA" id="ARBA00022726"/>
    </source>
</evidence>
<dbReference type="Pfam" id="PF00156">
    <property type="entry name" value="Pribosyltran"/>
    <property type="match status" value="1"/>
</dbReference>
<reference evidence="13" key="1">
    <citation type="journal article" date="2019" name="Nat. Commun.">
        <title>The genome of broomcorn millet.</title>
        <authorList>
            <person name="Zou C."/>
            <person name="Miki D."/>
            <person name="Li D."/>
            <person name="Tang Q."/>
            <person name="Xiao L."/>
            <person name="Rajput S."/>
            <person name="Deng P."/>
            <person name="Jia W."/>
            <person name="Huang R."/>
            <person name="Zhang M."/>
            <person name="Sun Y."/>
            <person name="Hu J."/>
            <person name="Fu X."/>
            <person name="Schnable P.S."/>
            <person name="Li F."/>
            <person name="Zhang H."/>
            <person name="Feng B."/>
            <person name="Zhu X."/>
            <person name="Liu R."/>
            <person name="Schnable J.C."/>
            <person name="Zhu J.-K."/>
            <person name="Zhang H."/>
        </authorList>
    </citation>
    <scope>NUCLEOTIDE SEQUENCE [LARGE SCALE GENOMIC DNA]</scope>
</reference>
<dbReference type="AlphaFoldDB" id="A0A3L6QB19"/>
<dbReference type="GO" id="GO:0005829">
    <property type="term" value="C:cytosol"/>
    <property type="evidence" value="ECO:0007669"/>
    <property type="project" value="TreeGrafter"/>
</dbReference>
<comment type="subunit">
    <text evidence="5">Homodimer.</text>
</comment>
<sequence length="149" mass="15789">MAPRGAAAGFASCLPRLGGPPESPRIQCRDRRACRRLLIGGIGRSSSARRDLMSSDSASIEARGFIFGPAIALAIGAKFIPLRKPKKLPGDVFSESYVLEYGTDCLEMHVGAIEPGERTVVVDDLVATGGTLSAAIRLLGTFPHFFISS</sequence>
<evidence type="ECO:0000256" key="4">
    <source>
        <dbReference type="ARBA" id="ARBA00008391"/>
    </source>
</evidence>
<gene>
    <name evidence="12" type="ORF">C2845_PM15G13520</name>
</gene>
<keyword evidence="7" id="KW-0963">Cytoplasm</keyword>
<dbReference type="SUPFAM" id="SSF53271">
    <property type="entry name" value="PRTase-like"/>
    <property type="match status" value="1"/>
</dbReference>
<dbReference type="InterPro" id="IPR050120">
    <property type="entry name" value="Adenine_PRTase"/>
</dbReference>
<evidence type="ECO:0000313" key="12">
    <source>
        <dbReference type="EMBL" id="RLM75431.1"/>
    </source>
</evidence>
<comment type="pathway">
    <text evidence="3">Purine metabolism; AMP biosynthesis via salvage pathway; AMP from adenine: step 1/1.</text>
</comment>
<dbReference type="PANTHER" id="PTHR11776">
    <property type="entry name" value="ADENINE PHOSPHORIBOSYLTRANSFERASE"/>
    <property type="match status" value="1"/>
</dbReference>
<proteinExistence type="inferred from homology"/>
<evidence type="ECO:0000256" key="7">
    <source>
        <dbReference type="ARBA" id="ARBA00022490"/>
    </source>
</evidence>
<protein>
    <recommendedName>
        <fullName evidence="6">adenine phosphoribosyltransferase</fullName>
        <ecNumber evidence="6">2.4.2.7</ecNumber>
    </recommendedName>
</protein>
<organism evidence="12 13">
    <name type="scientific">Panicum miliaceum</name>
    <name type="common">Proso millet</name>
    <name type="synonym">Broomcorn millet</name>
    <dbReference type="NCBI Taxonomy" id="4540"/>
    <lineage>
        <taxon>Eukaryota</taxon>
        <taxon>Viridiplantae</taxon>
        <taxon>Streptophyta</taxon>
        <taxon>Embryophyta</taxon>
        <taxon>Tracheophyta</taxon>
        <taxon>Spermatophyta</taxon>
        <taxon>Magnoliopsida</taxon>
        <taxon>Liliopsida</taxon>
        <taxon>Poales</taxon>
        <taxon>Poaceae</taxon>
        <taxon>PACMAD clade</taxon>
        <taxon>Panicoideae</taxon>
        <taxon>Panicodae</taxon>
        <taxon>Paniceae</taxon>
        <taxon>Panicinae</taxon>
        <taxon>Panicum</taxon>
        <taxon>Panicum sect. Panicum</taxon>
    </lineage>
</organism>
<keyword evidence="8" id="KW-0328">Glycosyltransferase</keyword>
<keyword evidence="9" id="KW-0808">Transferase</keyword>
<comment type="subcellular location">
    <subcellularLocation>
        <location evidence="2">Cytoplasm</location>
    </subcellularLocation>
</comment>
<evidence type="ECO:0000256" key="2">
    <source>
        <dbReference type="ARBA" id="ARBA00004496"/>
    </source>
</evidence>
<evidence type="ECO:0000256" key="1">
    <source>
        <dbReference type="ARBA" id="ARBA00000868"/>
    </source>
</evidence>
<comment type="catalytic activity">
    <reaction evidence="1">
        <text>AMP + diphosphate = 5-phospho-alpha-D-ribose 1-diphosphate + adenine</text>
        <dbReference type="Rhea" id="RHEA:16609"/>
        <dbReference type="ChEBI" id="CHEBI:16708"/>
        <dbReference type="ChEBI" id="CHEBI:33019"/>
        <dbReference type="ChEBI" id="CHEBI:58017"/>
        <dbReference type="ChEBI" id="CHEBI:456215"/>
        <dbReference type="EC" id="2.4.2.7"/>
    </reaction>
</comment>
<comment type="similarity">
    <text evidence="4">Belongs to the purine/pyrimidine phosphoribosyltransferase family.</text>
</comment>
<dbReference type="InterPro" id="IPR000836">
    <property type="entry name" value="PRTase_dom"/>
</dbReference>
<dbReference type="Proteomes" id="UP000275267">
    <property type="component" value="Unassembled WGS sequence"/>
</dbReference>
<dbReference type="STRING" id="4540.A0A3L6QB19"/>
<comment type="caution">
    <text evidence="12">The sequence shown here is derived from an EMBL/GenBank/DDBJ whole genome shotgun (WGS) entry which is preliminary data.</text>
</comment>
<feature type="domain" description="Phosphoribosyltransferase" evidence="11">
    <location>
        <begin position="59"/>
        <end position="141"/>
    </location>
</feature>
<accession>A0A3L6QB19</accession>
<evidence type="ECO:0000256" key="5">
    <source>
        <dbReference type="ARBA" id="ARBA00011738"/>
    </source>
</evidence>
<evidence type="ECO:0000259" key="11">
    <source>
        <dbReference type="Pfam" id="PF00156"/>
    </source>
</evidence>
<dbReference type="GO" id="GO:0003999">
    <property type="term" value="F:adenine phosphoribosyltransferase activity"/>
    <property type="evidence" value="ECO:0007669"/>
    <property type="project" value="UniProtKB-EC"/>
</dbReference>
<evidence type="ECO:0000256" key="9">
    <source>
        <dbReference type="ARBA" id="ARBA00022679"/>
    </source>
</evidence>
<dbReference type="EC" id="2.4.2.7" evidence="6"/>
<name>A0A3L6QB19_PANMI</name>
<evidence type="ECO:0000313" key="13">
    <source>
        <dbReference type="Proteomes" id="UP000275267"/>
    </source>
</evidence>